<dbReference type="EMBL" id="JENW01000040">
    <property type="protein sequence ID" value="KEI16959.1"/>
    <property type="molecule type" value="Genomic_DNA"/>
</dbReference>
<proteinExistence type="predicted"/>
<accession>A0AA40IUL0</accession>
<sequence length="198" mass="22098">MGVYEKLLRVQSELKAPKSQFNKFGNYAYRNCEDILESVKPLLLENKLSLTIADEILLVGDRYYIKATATVVDIETGDKESVSAFAREEENKKGMDASQLTGSTSSYARKYALNGLFCIDDTKDSDTTNTGSKTSNKTSGKKLTQAQLKRLYAIASAAGYDANVIKNQALKKYNVQHLEDLTKSQYDELCTGYEKLKK</sequence>
<comment type="caution">
    <text evidence="1">The sequence shown here is derived from an EMBL/GenBank/DDBJ whole genome shotgun (WGS) entry which is preliminary data.</text>
</comment>
<organism evidence="1 2">
    <name type="scientific">Clostridium novyi B str. ATCC 27606</name>
    <dbReference type="NCBI Taxonomy" id="1443123"/>
    <lineage>
        <taxon>Bacteria</taxon>
        <taxon>Bacillati</taxon>
        <taxon>Bacillota</taxon>
        <taxon>Clostridia</taxon>
        <taxon>Eubacteriales</taxon>
        <taxon>Clostridiaceae</taxon>
        <taxon>Clostridium</taxon>
    </lineage>
</organism>
<protein>
    <submittedName>
        <fullName evidence="1">Recombinase</fullName>
    </submittedName>
</protein>
<keyword evidence="2" id="KW-1185">Reference proteome</keyword>
<evidence type="ECO:0000313" key="2">
    <source>
        <dbReference type="Proteomes" id="UP000027770"/>
    </source>
</evidence>
<dbReference type="Proteomes" id="UP000027770">
    <property type="component" value="Unassembled WGS sequence"/>
</dbReference>
<dbReference type="AlphaFoldDB" id="A0AA40IUL0"/>
<dbReference type="InterPro" id="IPR007499">
    <property type="entry name" value="ERF_bacteria_virus"/>
</dbReference>
<dbReference type="RefSeq" id="WP_039218342.1">
    <property type="nucleotide sequence ID" value="NZ_JENW01000040.1"/>
</dbReference>
<reference evidence="1 2" key="1">
    <citation type="submission" date="2014-02" db="EMBL/GenBank/DDBJ databases">
        <title>Plasmidome dynamics in the species complex Clostridium novyi sensu lato converts strains of independent lineages into distinctly different pathogens.</title>
        <authorList>
            <person name="Skarin H."/>
            <person name="Segerman B."/>
        </authorList>
    </citation>
    <scope>NUCLEOTIDE SEQUENCE [LARGE SCALE GENOMIC DNA]</scope>
    <source>
        <strain evidence="1 2">ATCC 27606</strain>
    </source>
</reference>
<dbReference type="Pfam" id="PF04404">
    <property type="entry name" value="ERF"/>
    <property type="match status" value="1"/>
</dbReference>
<evidence type="ECO:0000313" key="1">
    <source>
        <dbReference type="EMBL" id="KEI16959.1"/>
    </source>
</evidence>
<gene>
    <name evidence="1" type="ORF">Z959_08170</name>
</gene>
<name>A0AA40IUL0_CLONO</name>